<sequence>MSFAVPSPGALVAVATGVVGAGWLAGAIANFSLIGMPTAQSIPQSTLGIWHGMFTRGMAAMPKVAGTVALAYAYAAYEAHSRGTSWKGYLSAAGLVVGIVPFTIVFMSPTNNTLLAAVSGQSVLSQATLSELIRKWSFLNITRSFLPLLGAVTGFVSFLRN</sequence>
<name>A0ABY6TVX7_BIOOC</name>
<evidence type="ECO:0000256" key="4">
    <source>
        <dbReference type="ARBA" id="ARBA00023136"/>
    </source>
</evidence>
<organism evidence="7 8">
    <name type="scientific">Bionectria ochroleuca</name>
    <name type="common">Gliocladium roseum</name>
    <dbReference type="NCBI Taxonomy" id="29856"/>
    <lineage>
        <taxon>Eukaryota</taxon>
        <taxon>Fungi</taxon>
        <taxon>Dikarya</taxon>
        <taxon>Ascomycota</taxon>
        <taxon>Pezizomycotina</taxon>
        <taxon>Sordariomycetes</taxon>
        <taxon>Hypocreomycetidae</taxon>
        <taxon>Hypocreales</taxon>
        <taxon>Bionectriaceae</taxon>
        <taxon>Clonostachys</taxon>
    </lineage>
</organism>
<evidence type="ECO:0000256" key="2">
    <source>
        <dbReference type="ARBA" id="ARBA00022692"/>
    </source>
</evidence>
<feature type="transmembrane region" description="Helical" evidence="6">
    <location>
        <begin position="138"/>
        <end position="159"/>
    </location>
</feature>
<dbReference type="PANTHER" id="PTHR35042">
    <property type="entry name" value="ANTHRONE OXYGENASE ENCC"/>
    <property type="match status" value="1"/>
</dbReference>
<evidence type="ECO:0000256" key="1">
    <source>
        <dbReference type="ARBA" id="ARBA00004141"/>
    </source>
</evidence>
<feature type="transmembrane region" description="Helical" evidence="6">
    <location>
        <begin position="12"/>
        <end position="34"/>
    </location>
</feature>
<protein>
    <submittedName>
        <fullName evidence="7">Uncharacterized protein</fullName>
    </submittedName>
</protein>
<proteinExistence type="inferred from homology"/>
<evidence type="ECO:0000313" key="8">
    <source>
        <dbReference type="Proteomes" id="UP000766486"/>
    </source>
</evidence>
<comment type="caution">
    <text evidence="7">The sequence shown here is derived from an EMBL/GenBank/DDBJ whole genome shotgun (WGS) entry which is preliminary data.</text>
</comment>
<dbReference type="InterPro" id="IPR013901">
    <property type="entry name" value="Anthrone_oxy"/>
</dbReference>
<comment type="similarity">
    <text evidence="5">Belongs to the anthrone oxygenase family.</text>
</comment>
<dbReference type="EMBL" id="CABFNS010000695">
    <property type="protein sequence ID" value="VUC22824.1"/>
    <property type="molecule type" value="Genomic_DNA"/>
</dbReference>
<feature type="transmembrane region" description="Helical" evidence="6">
    <location>
        <begin position="89"/>
        <end position="107"/>
    </location>
</feature>
<accession>A0ABY6TVX7</accession>
<keyword evidence="4 6" id="KW-0472">Membrane</keyword>
<reference evidence="7 8" key="1">
    <citation type="submission" date="2019-06" db="EMBL/GenBank/DDBJ databases">
        <authorList>
            <person name="Broberg M."/>
        </authorList>
    </citation>
    <scope>NUCLEOTIDE SEQUENCE [LARGE SCALE GENOMIC DNA]</scope>
</reference>
<keyword evidence="2 6" id="KW-0812">Transmembrane</keyword>
<evidence type="ECO:0000256" key="3">
    <source>
        <dbReference type="ARBA" id="ARBA00022989"/>
    </source>
</evidence>
<keyword evidence="3 6" id="KW-1133">Transmembrane helix</keyword>
<evidence type="ECO:0000313" key="7">
    <source>
        <dbReference type="EMBL" id="VUC22824.1"/>
    </source>
</evidence>
<comment type="subcellular location">
    <subcellularLocation>
        <location evidence="1">Membrane</location>
        <topology evidence="1">Multi-pass membrane protein</topology>
    </subcellularLocation>
</comment>
<evidence type="ECO:0000256" key="6">
    <source>
        <dbReference type="SAM" id="Phobius"/>
    </source>
</evidence>
<feature type="transmembrane region" description="Helical" evidence="6">
    <location>
        <begin position="54"/>
        <end position="77"/>
    </location>
</feature>
<dbReference type="PANTHER" id="PTHR35042:SF1">
    <property type="entry name" value="DUF1772-DOMAIN-CONTAINING PROTEIN"/>
    <property type="match status" value="1"/>
</dbReference>
<gene>
    <name evidence="7" type="ORF">CLO192961_LOCUS97046</name>
</gene>
<evidence type="ECO:0000256" key="5">
    <source>
        <dbReference type="ARBA" id="ARBA00034313"/>
    </source>
</evidence>
<dbReference type="Proteomes" id="UP000766486">
    <property type="component" value="Unassembled WGS sequence"/>
</dbReference>
<keyword evidence="8" id="KW-1185">Reference proteome</keyword>
<dbReference type="Pfam" id="PF08592">
    <property type="entry name" value="Anthrone_oxy"/>
    <property type="match status" value="1"/>
</dbReference>